<reference evidence="4" key="1">
    <citation type="submission" date="2020-04" db="EMBL/GenBank/DDBJ databases">
        <authorList>
            <person name="Zhang T."/>
        </authorList>
    </citation>
    <scope>NUCLEOTIDE SEQUENCE</scope>
    <source>
        <strain evidence="4">HKST-UBA02</strain>
    </source>
</reference>
<dbReference type="EMBL" id="JAGQHS010000005">
    <property type="protein sequence ID" value="MCA9754562.1"/>
    <property type="molecule type" value="Genomic_DNA"/>
</dbReference>
<reference evidence="4" key="2">
    <citation type="journal article" date="2021" name="Microbiome">
        <title>Successional dynamics and alternative stable states in a saline activated sludge microbial community over 9 years.</title>
        <authorList>
            <person name="Wang Y."/>
            <person name="Ye J."/>
            <person name="Ju F."/>
            <person name="Liu L."/>
            <person name="Boyd J.A."/>
            <person name="Deng Y."/>
            <person name="Parks D.H."/>
            <person name="Jiang X."/>
            <person name="Yin X."/>
            <person name="Woodcroft B.J."/>
            <person name="Tyson G.W."/>
            <person name="Hugenholtz P."/>
            <person name="Polz M.F."/>
            <person name="Zhang T."/>
        </authorList>
    </citation>
    <scope>NUCLEOTIDE SEQUENCE</scope>
    <source>
        <strain evidence="4">HKST-UBA02</strain>
    </source>
</reference>
<evidence type="ECO:0000259" key="3">
    <source>
        <dbReference type="SMART" id="SM01329"/>
    </source>
</evidence>
<dbReference type="Gene3D" id="3.40.718.10">
    <property type="entry name" value="Isopropylmalate Dehydrogenase"/>
    <property type="match status" value="1"/>
</dbReference>
<evidence type="ECO:0000313" key="4">
    <source>
        <dbReference type="EMBL" id="MCA9754562.1"/>
    </source>
</evidence>
<dbReference type="SMART" id="SM01329">
    <property type="entry name" value="Iso_dh"/>
    <property type="match status" value="1"/>
</dbReference>
<dbReference type="GO" id="GO:0000287">
    <property type="term" value="F:magnesium ion binding"/>
    <property type="evidence" value="ECO:0007669"/>
    <property type="project" value="InterPro"/>
</dbReference>
<feature type="domain" description="Isopropylmalate dehydrogenase-like" evidence="3">
    <location>
        <begin position="3"/>
        <end position="330"/>
    </location>
</feature>
<dbReference type="PANTHER" id="PTHR11835:SF34">
    <property type="entry name" value="ISOCITRATE DEHYDROGENASE [NAD] SUBUNIT ALPHA, MITOCHONDRIAL"/>
    <property type="match status" value="1"/>
</dbReference>
<accession>A0A956N8H0</accession>
<dbReference type="PANTHER" id="PTHR11835">
    <property type="entry name" value="DECARBOXYLATING DEHYDROGENASES-ISOCITRATE, ISOPROPYLMALATE, TARTRATE"/>
    <property type="match status" value="1"/>
</dbReference>
<evidence type="ECO:0000256" key="2">
    <source>
        <dbReference type="ARBA" id="ARBA00023002"/>
    </source>
</evidence>
<dbReference type="GO" id="GO:0006102">
    <property type="term" value="P:isocitrate metabolic process"/>
    <property type="evidence" value="ECO:0007669"/>
    <property type="project" value="TreeGrafter"/>
</dbReference>
<evidence type="ECO:0000256" key="1">
    <source>
        <dbReference type="ARBA" id="ARBA00007769"/>
    </source>
</evidence>
<comment type="caution">
    <text evidence="4">The sequence shown here is derived from an EMBL/GenBank/DDBJ whole genome shotgun (WGS) entry which is preliminary data.</text>
</comment>
<name>A0A956N8H0_UNCEI</name>
<organism evidence="4 5">
    <name type="scientific">Eiseniibacteriota bacterium</name>
    <dbReference type="NCBI Taxonomy" id="2212470"/>
    <lineage>
        <taxon>Bacteria</taxon>
        <taxon>Candidatus Eiseniibacteriota</taxon>
    </lineage>
</organism>
<dbReference type="AlphaFoldDB" id="A0A956N8H0"/>
<sequence>MKKVTLIRGDGIGPEIVAATVRAIEATGAGIEWEEREAGLACAERHGTPLPDETLASIRERKVCLKGPLTTPVGKGYRSINVALRAEFDLFANVRPAQNLPGVDTPFQDVDLIVVRENTEGLYSGLEAWLDREQNIAESRAIVTRAGSERIIRRAFEIANARPRRRLHLVHKANILKTTSGLFLEVGREIANDFPDVDFRDVIVDACCMRLVRNPSEFDVIVTTNLFGDILSDLTAGLVGGLGVAAGANLGSEGFALFEAVHGSAPDIAGKGIANPLAVMLAGVLMLGHLGYAGEAAQLEAAVHRTLADGKVRTPDLGGDATTRTFTDAILTNL</sequence>
<dbReference type="Proteomes" id="UP000739538">
    <property type="component" value="Unassembled WGS sequence"/>
</dbReference>
<dbReference type="GO" id="GO:0004449">
    <property type="term" value="F:isocitrate dehydrogenase (NAD+) activity"/>
    <property type="evidence" value="ECO:0007669"/>
    <property type="project" value="TreeGrafter"/>
</dbReference>
<dbReference type="InterPro" id="IPR024084">
    <property type="entry name" value="IsoPropMal-DH-like_dom"/>
</dbReference>
<protein>
    <submittedName>
        <fullName evidence="4">Isocitrate/isopropylmalate dehydrogenase family protein</fullName>
    </submittedName>
</protein>
<evidence type="ECO:0000313" key="5">
    <source>
        <dbReference type="Proteomes" id="UP000739538"/>
    </source>
</evidence>
<dbReference type="PROSITE" id="PS00470">
    <property type="entry name" value="IDH_IMDH"/>
    <property type="match status" value="1"/>
</dbReference>
<dbReference type="GO" id="GO:0051287">
    <property type="term" value="F:NAD binding"/>
    <property type="evidence" value="ECO:0007669"/>
    <property type="project" value="InterPro"/>
</dbReference>
<dbReference type="InterPro" id="IPR019818">
    <property type="entry name" value="IsoCit/isopropylmalate_DH_CS"/>
</dbReference>
<gene>
    <name evidence="4" type="ORF">KDA27_02080</name>
</gene>
<proteinExistence type="inferred from homology"/>
<keyword evidence="2" id="KW-0560">Oxidoreductase</keyword>
<dbReference type="Pfam" id="PF00180">
    <property type="entry name" value="Iso_dh"/>
    <property type="match status" value="1"/>
</dbReference>
<dbReference type="GO" id="GO:0006099">
    <property type="term" value="P:tricarboxylic acid cycle"/>
    <property type="evidence" value="ECO:0007669"/>
    <property type="project" value="TreeGrafter"/>
</dbReference>
<dbReference type="SUPFAM" id="SSF53659">
    <property type="entry name" value="Isocitrate/Isopropylmalate dehydrogenase-like"/>
    <property type="match status" value="1"/>
</dbReference>
<comment type="similarity">
    <text evidence="1">Belongs to the isocitrate and isopropylmalate dehydrogenases family.</text>
</comment>